<feature type="repeat" description="TPR" evidence="1">
    <location>
        <begin position="11"/>
        <end position="44"/>
    </location>
</feature>
<dbReference type="SUPFAM" id="SSF48452">
    <property type="entry name" value="TPR-like"/>
    <property type="match status" value="1"/>
</dbReference>
<dbReference type="PROSITE" id="PS50005">
    <property type="entry name" value="TPR"/>
    <property type="match status" value="1"/>
</dbReference>
<dbReference type="Gene3D" id="1.25.40.10">
    <property type="entry name" value="Tetratricopeptide repeat domain"/>
    <property type="match status" value="1"/>
</dbReference>
<dbReference type="InterPro" id="IPR011990">
    <property type="entry name" value="TPR-like_helical_dom_sf"/>
</dbReference>
<organism evidence="2 3">
    <name type="scientific">Massilia genomosp. 1</name>
    <dbReference type="NCBI Taxonomy" id="2609280"/>
    <lineage>
        <taxon>Bacteria</taxon>
        <taxon>Pseudomonadati</taxon>
        <taxon>Pseudomonadota</taxon>
        <taxon>Betaproteobacteria</taxon>
        <taxon>Burkholderiales</taxon>
        <taxon>Oxalobacteraceae</taxon>
        <taxon>Telluria group</taxon>
        <taxon>Massilia</taxon>
    </lineage>
</organism>
<evidence type="ECO:0000313" key="3">
    <source>
        <dbReference type="Proteomes" id="UP000610594"/>
    </source>
</evidence>
<dbReference type="Proteomes" id="UP000610594">
    <property type="component" value="Unassembled WGS sequence"/>
</dbReference>
<evidence type="ECO:0000256" key="1">
    <source>
        <dbReference type="PROSITE-ProRule" id="PRU00339"/>
    </source>
</evidence>
<keyword evidence="1" id="KW-0802">TPR repeat</keyword>
<sequence length="146" mass="16264">MELDGKLAVEVKEICDEGDVLIEIGELDHAFRNFSEALSLIPEPREEYRETAGILAGLGDVYFHAKSFAQGREVLSDAMHCTGAIGNPFLHLRLGQCQLELDNSYRAADELVRAYMGGGKEIFEREDPKYFIFLQGQISPPASGIW</sequence>
<gene>
    <name evidence="2" type="ORF">F1735_20825</name>
</gene>
<name>A0ABX0MPL4_9BURK</name>
<keyword evidence="3" id="KW-1185">Reference proteome</keyword>
<evidence type="ECO:0000313" key="2">
    <source>
        <dbReference type="EMBL" id="NHZ64710.1"/>
    </source>
</evidence>
<dbReference type="EMBL" id="WHJF01000060">
    <property type="protein sequence ID" value="NHZ64710.1"/>
    <property type="molecule type" value="Genomic_DNA"/>
</dbReference>
<accession>A0ABX0MPL4</accession>
<dbReference type="InterPro" id="IPR019734">
    <property type="entry name" value="TPR_rpt"/>
</dbReference>
<proteinExistence type="predicted"/>
<reference evidence="2 3" key="1">
    <citation type="submission" date="2019-10" db="EMBL/GenBank/DDBJ databases">
        <title>Taxonomy of Antarctic Massilia spp.: description of Massilia rubra sp. nov., Massilia aquatica sp. nov., Massilia mucilaginosa sp. nov., Massilia frigida sp. nov. isolated from streams, lakes and regoliths.</title>
        <authorList>
            <person name="Holochova P."/>
            <person name="Sedlacek I."/>
            <person name="Kralova S."/>
            <person name="Maslanova I."/>
            <person name="Busse H.-J."/>
            <person name="Stankova E."/>
            <person name="Vrbovska V."/>
            <person name="Kovarovic V."/>
            <person name="Bartak M."/>
            <person name="Svec P."/>
            <person name="Pantucek R."/>
        </authorList>
    </citation>
    <scope>NUCLEOTIDE SEQUENCE [LARGE SCALE GENOMIC DNA]</scope>
    <source>
        <strain evidence="2 3">CCM 8694</strain>
    </source>
</reference>
<comment type="caution">
    <text evidence="2">The sequence shown here is derived from an EMBL/GenBank/DDBJ whole genome shotgun (WGS) entry which is preliminary data.</text>
</comment>
<dbReference type="RefSeq" id="WP_167238730.1">
    <property type="nucleotide sequence ID" value="NZ_WHJF01000060.1"/>
</dbReference>
<protein>
    <submittedName>
        <fullName evidence="2">Tetratricopeptide repeat protein</fullName>
    </submittedName>
</protein>